<sequence>MATFSNSRLLNSPKMDSRVKSANMQKSEKWLGYFAAPAIIMCMFYMCGQTYLNVFYTDVLKMSTIGGGLFLALLPIFSKIIDAITNLVMGQIVEHTRCRQGKARPWILIADPLLAVSGILLFTVPTSSITAQVIWVTVSYNLYFCLAFTMYNISHTLMIPLSTRNGRQRDVLAMFTSMGTSMIPGTVVSMLSPC</sequence>
<dbReference type="InterPro" id="IPR039672">
    <property type="entry name" value="MFS_2"/>
</dbReference>
<keyword evidence="1" id="KW-1133">Transmembrane helix</keyword>
<feature type="transmembrane region" description="Helical" evidence="1">
    <location>
        <begin position="30"/>
        <end position="52"/>
    </location>
</feature>
<dbReference type="GO" id="GO:0005886">
    <property type="term" value="C:plasma membrane"/>
    <property type="evidence" value="ECO:0007669"/>
    <property type="project" value="TreeGrafter"/>
</dbReference>
<dbReference type="Gene3D" id="1.20.1250.20">
    <property type="entry name" value="MFS general substrate transporter like domains"/>
    <property type="match status" value="1"/>
</dbReference>
<protein>
    <submittedName>
        <fullName evidence="2">Na+/melibiose symporter and related transporters</fullName>
    </submittedName>
</protein>
<dbReference type="PANTHER" id="PTHR11328">
    <property type="entry name" value="MAJOR FACILITATOR SUPERFAMILY DOMAIN-CONTAINING PROTEIN"/>
    <property type="match status" value="1"/>
</dbReference>
<dbReference type="PANTHER" id="PTHR11328:SF24">
    <property type="entry name" value="MAJOR FACILITATOR SUPERFAMILY (MFS) PROFILE DOMAIN-CONTAINING PROTEIN"/>
    <property type="match status" value="1"/>
</dbReference>
<dbReference type="GO" id="GO:0015293">
    <property type="term" value="F:symporter activity"/>
    <property type="evidence" value="ECO:0007669"/>
    <property type="project" value="InterPro"/>
</dbReference>
<name>I6ZXK4_9BACT</name>
<feature type="transmembrane region" description="Helical" evidence="1">
    <location>
        <begin position="105"/>
        <end position="123"/>
    </location>
</feature>
<feature type="transmembrane region" description="Helical" evidence="1">
    <location>
        <begin position="64"/>
        <end position="84"/>
    </location>
</feature>
<reference evidence="2" key="2">
    <citation type="journal article" date="2012" name="BMC Genomics">
        <title>Metagenomic analysis reveals a functional signature for biomass degradation by cecal microbiota in the leaf-eating flying squirrel (Petaurista alborufus lena).</title>
        <authorList>
            <person name="Lu H.P."/>
            <person name="Wang Y.B."/>
            <person name="Huang S.W."/>
            <person name="Lin C.Y."/>
            <person name="Wu M."/>
            <person name="Hsieh C.H."/>
            <person name="Yu H.T."/>
        </authorList>
    </citation>
    <scope>NUCLEOTIDE SEQUENCE</scope>
</reference>
<evidence type="ECO:0000313" key="2">
    <source>
        <dbReference type="EMBL" id="AFN84579.1"/>
    </source>
</evidence>
<dbReference type="GO" id="GO:0008643">
    <property type="term" value="P:carbohydrate transport"/>
    <property type="evidence" value="ECO:0007669"/>
    <property type="project" value="InterPro"/>
</dbReference>
<accession>I6ZXK4</accession>
<proteinExistence type="predicted"/>
<dbReference type="AlphaFoldDB" id="I6ZXK4"/>
<dbReference type="InterPro" id="IPR036259">
    <property type="entry name" value="MFS_trans_sf"/>
</dbReference>
<reference evidence="2" key="1">
    <citation type="submission" date="2011-12" db="EMBL/GenBank/DDBJ databases">
        <authorList>
            <person name="Lu H.-P."/>
            <person name="Wang Y.-B."/>
            <person name="Huang S.-W."/>
            <person name="Lin C.-Y."/>
            <person name="Wu M."/>
            <person name="Hsieh C.-H."/>
            <person name="Yu H.-T."/>
        </authorList>
    </citation>
    <scope>NUCLEOTIDE SEQUENCE</scope>
</reference>
<dbReference type="EMBL" id="JQ335997">
    <property type="protein sequence ID" value="AFN84579.1"/>
    <property type="molecule type" value="Genomic_DNA"/>
</dbReference>
<keyword evidence="1" id="KW-0472">Membrane</keyword>
<feature type="transmembrane region" description="Helical" evidence="1">
    <location>
        <begin position="129"/>
        <end position="151"/>
    </location>
</feature>
<dbReference type="SUPFAM" id="SSF103473">
    <property type="entry name" value="MFS general substrate transporter"/>
    <property type="match status" value="1"/>
</dbReference>
<keyword evidence="1" id="KW-0812">Transmembrane</keyword>
<dbReference type="Pfam" id="PF13347">
    <property type="entry name" value="MFS_2"/>
    <property type="match status" value="1"/>
</dbReference>
<evidence type="ECO:0000256" key="1">
    <source>
        <dbReference type="SAM" id="Phobius"/>
    </source>
</evidence>
<organism evidence="2">
    <name type="scientific">uncultured bacterium scaffold00056</name>
    <dbReference type="NCBI Taxonomy" id="1132475"/>
    <lineage>
        <taxon>Bacteria</taxon>
        <taxon>environmental samples</taxon>
    </lineage>
</organism>
<feature type="transmembrane region" description="Helical" evidence="1">
    <location>
        <begin position="171"/>
        <end position="191"/>
    </location>
</feature>